<protein>
    <recommendedName>
        <fullName evidence="9">PGG domain-containing protein</fullName>
    </recommendedName>
</protein>
<dbReference type="SMART" id="SM00248">
    <property type="entry name" value="ANK"/>
    <property type="match status" value="9"/>
</dbReference>
<feature type="transmembrane region" description="Helical" evidence="8">
    <location>
        <begin position="516"/>
        <end position="541"/>
    </location>
</feature>
<feature type="transmembrane region" description="Helical" evidence="8">
    <location>
        <begin position="478"/>
        <end position="504"/>
    </location>
</feature>
<keyword evidence="11" id="KW-1185">Reference proteome</keyword>
<reference evidence="10 11" key="1">
    <citation type="submission" date="2021-02" db="EMBL/GenBank/DDBJ databases">
        <title>Plant Genome Project.</title>
        <authorList>
            <person name="Zhang R.-G."/>
        </authorList>
    </citation>
    <scope>NUCLEOTIDE SEQUENCE [LARGE SCALE GENOMIC DNA]</scope>
    <source>
        <tissue evidence="10">Leaves</tissue>
    </source>
</reference>
<dbReference type="Gene3D" id="1.25.40.20">
    <property type="entry name" value="Ankyrin repeat-containing domain"/>
    <property type="match status" value="3"/>
</dbReference>
<evidence type="ECO:0000256" key="8">
    <source>
        <dbReference type="SAM" id="Phobius"/>
    </source>
</evidence>
<evidence type="ECO:0000256" key="6">
    <source>
        <dbReference type="ARBA" id="ARBA00023136"/>
    </source>
</evidence>
<comment type="subcellular location">
    <subcellularLocation>
        <location evidence="1">Membrane</location>
        <topology evidence="1">Multi-pass membrane protein</topology>
    </subcellularLocation>
</comment>
<name>A0ABQ8H293_9ROSI</name>
<dbReference type="SUPFAM" id="SSF48403">
    <property type="entry name" value="Ankyrin repeat"/>
    <property type="match status" value="1"/>
</dbReference>
<evidence type="ECO:0000256" key="1">
    <source>
        <dbReference type="ARBA" id="ARBA00004141"/>
    </source>
</evidence>
<dbReference type="InterPro" id="IPR002110">
    <property type="entry name" value="Ankyrin_rpt"/>
</dbReference>
<dbReference type="EMBL" id="JAFEMO010000015">
    <property type="protein sequence ID" value="KAH7544313.1"/>
    <property type="molecule type" value="Genomic_DNA"/>
</dbReference>
<dbReference type="InterPro" id="IPR026961">
    <property type="entry name" value="PGG_dom"/>
</dbReference>
<keyword evidence="2 8" id="KW-0812">Transmembrane</keyword>
<feature type="repeat" description="ANK" evidence="7">
    <location>
        <begin position="82"/>
        <end position="102"/>
    </location>
</feature>
<evidence type="ECO:0000259" key="9">
    <source>
        <dbReference type="Pfam" id="PF13962"/>
    </source>
</evidence>
<dbReference type="PANTHER" id="PTHR24186:SF46">
    <property type="entry name" value="PROTEIN ACCELERATED CELL DEATH 6-LIKE"/>
    <property type="match status" value="1"/>
</dbReference>
<feature type="repeat" description="ANK" evidence="7">
    <location>
        <begin position="260"/>
        <end position="287"/>
    </location>
</feature>
<evidence type="ECO:0000313" key="11">
    <source>
        <dbReference type="Proteomes" id="UP000827721"/>
    </source>
</evidence>
<sequence length="584" mass="65360">MSKDLLNTGSSMDLDLLRALTCGDGDRIMKLAREKPILFSGRSLQGNTALHIASRSSVNKNTTVVQEILNKLPSLLYERNDRGETALHIAAAAGHVNVVKLFGQKIKSTDNETGQKNIMMRMQDNEDNTALHIAVRYGHFKVVQELTAVDPEPILSVNRAGQSPLSIAIDEKLTDIACWIMRKNSDSLNYEGSNQLTLLHSAVIRQNFDVIVEILDAKMEIVSKVDGHQRNALHYAAASGHVKIAERLSKVLLAHKRDSDGQTPLHLATKNGRLGVMKMFVKDYPDVIELLDSKKRNILHLAAERGHDSTVSFILNLPEKDNFINAPDEDGNTPLHLAAMYFRCNVIKNLSRDRKLNIRATNHNLQTAIAIAQTSRMKATENKKYLTLKALEAIYKNRDLDPEDIIANWALDERIRVTDEGEIERAKKLAEVLLTLTTLVAAFTFTAALTIPADYKYKGPKHSEFFKFDNRNYKGTGFMIFIVSIASSSASCLSAAATICWLFFRASNNHEYFIKTLPSAVLLTFCGLVSMALAFVSGLYLVLSNNQTIPTQLVWSVSVATLLYYVFIPTYIWFLRRVMDARVF</sequence>
<feature type="transmembrane region" description="Helical" evidence="8">
    <location>
        <begin position="553"/>
        <end position="574"/>
    </location>
</feature>
<feature type="domain" description="PGG" evidence="9">
    <location>
        <begin position="425"/>
        <end position="542"/>
    </location>
</feature>
<feature type="transmembrane region" description="Helical" evidence="8">
    <location>
        <begin position="432"/>
        <end position="451"/>
    </location>
</feature>
<dbReference type="PROSITE" id="PS50088">
    <property type="entry name" value="ANK_REPEAT"/>
    <property type="match status" value="2"/>
</dbReference>
<dbReference type="Pfam" id="PF12796">
    <property type="entry name" value="Ank_2"/>
    <property type="match status" value="4"/>
</dbReference>
<keyword evidence="4 8" id="KW-1133">Transmembrane helix</keyword>
<proteinExistence type="predicted"/>
<keyword evidence="5 7" id="KW-0040">ANK repeat</keyword>
<keyword evidence="3" id="KW-0677">Repeat</keyword>
<evidence type="ECO:0000256" key="5">
    <source>
        <dbReference type="ARBA" id="ARBA00023043"/>
    </source>
</evidence>
<evidence type="ECO:0000256" key="3">
    <source>
        <dbReference type="ARBA" id="ARBA00022737"/>
    </source>
</evidence>
<accession>A0ABQ8H293</accession>
<dbReference type="InterPro" id="IPR036770">
    <property type="entry name" value="Ankyrin_rpt-contain_sf"/>
</dbReference>
<dbReference type="PROSITE" id="PS50297">
    <property type="entry name" value="ANK_REP_REGION"/>
    <property type="match status" value="2"/>
</dbReference>
<evidence type="ECO:0000256" key="2">
    <source>
        <dbReference type="ARBA" id="ARBA00022692"/>
    </source>
</evidence>
<dbReference type="PANTHER" id="PTHR24186">
    <property type="entry name" value="PROTEIN PHOSPHATASE 1 REGULATORY SUBUNIT"/>
    <property type="match status" value="1"/>
</dbReference>
<gene>
    <name evidence="10" type="ORF">JRO89_XS15G0147600</name>
</gene>
<keyword evidence="6 8" id="KW-0472">Membrane</keyword>
<dbReference type="Proteomes" id="UP000827721">
    <property type="component" value="Unassembled WGS sequence"/>
</dbReference>
<evidence type="ECO:0000256" key="7">
    <source>
        <dbReference type="PROSITE-ProRule" id="PRU00023"/>
    </source>
</evidence>
<organism evidence="10 11">
    <name type="scientific">Xanthoceras sorbifolium</name>
    <dbReference type="NCBI Taxonomy" id="99658"/>
    <lineage>
        <taxon>Eukaryota</taxon>
        <taxon>Viridiplantae</taxon>
        <taxon>Streptophyta</taxon>
        <taxon>Embryophyta</taxon>
        <taxon>Tracheophyta</taxon>
        <taxon>Spermatophyta</taxon>
        <taxon>Magnoliopsida</taxon>
        <taxon>eudicotyledons</taxon>
        <taxon>Gunneridae</taxon>
        <taxon>Pentapetalae</taxon>
        <taxon>rosids</taxon>
        <taxon>malvids</taxon>
        <taxon>Sapindales</taxon>
        <taxon>Sapindaceae</taxon>
        <taxon>Xanthoceroideae</taxon>
        <taxon>Xanthoceras</taxon>
    </lineage>
</organism>
<evidence type="ECO:0000256" key="4">
    <source>
        <dbReference type="ARBA" id="ARBA00022989"/>
    </source>
</evidence>
<comment type="caution">
    <text evidence="10">The sequence shown here is derived from an EMBL/GenBank/DDBJ whole genome shotgun (WGS) entry which is preliminary data.</text>
</comment>
<dbReference type="Pfam" id="PF13962">
    <property type="entry name" value="PGG"/>
    <property type="match status" value="1"/>
</dbReference>
<evidence type="ECO:0000313" key="10">
    <source>
        <dbReference type="EMBL" id="KAH7544313.1"/>
    </source>
</evidence>